<gene>
    <name evidence="2" type="ORF">ACFQ4O_17690</name>
</gene>
<accession>A0ABW3ZC82</accession>
<keyword evidence="3" id="KW-1185">Reference proteome</keyword>
<proteinExistence type="predicted"/>
<dbReference type="PANTHER" id="PTHR11236:SF50">
    <property type="entry name" value="AMINODEOXYCHORISMATE SYNTHASE COMPONENT 1"/>
    <property type="match status" value="1"/>
</dbReference>
<dbReference type="PANTHER" id="PTHR11236">
    <property type="entry name" value="AMINOBENZOATE/ANTHRANILATE SYNTHASE"/>
    <property type="match status" value="1"/>
</dbReference>
<dbReference type="InterPro" id="IPR019999">
    <property type="entry name" value="Anth_synth_I-like"/>
</dbReference>
<dbReference type="InterPro" id="IPR006805">
    <property type="entry name" value="Anth_synth_I_N"/>
</dbReference>
<sequence length="172" mass="18167">MHITELDTTDLAALAERLAGAADLVFLDSAMPHAKLGRYSYLAADPYATLVAAHDGATFAGRPLDGDPLTALGDALAAQRAEAHPDLPPFQGGAAGFIAYDYGRRLERLPAPAVDDLGLPDAMLGLYDWVIACDHHRNRAWLISTGAPETEPAAKAARAAARAEDVLARLAR</sequence>
<evidence type="ECO:0000313" key="3">
    <source>
        <dbReference type="Proteomes" id="UP001597171"/>
    </source>
</evidence>
<name>A0ABW3ZC82_9HYPH</name>
<evidence type="ECO:0000313" key="2">
    <source>
        <dbReference type="EMBL" id="MFD1333841.1"/>
    </source>
</evidence>
<organism evidence="2 3">
    <name type="scientific">Methylopila musalis</name>
    <dbReference type="NCBI Taxonomy" id="1134781"/>
    <lineage>
        <taxon>Bacteria</taxon>
        <taxon>Pseudomonadati</taxon>
        <taxon>Pseudomonadota</taxon>
        <taxon>Alphaproteobacteria</taxon>
        <taxon>Hyphomicrobiales</taxon>
        <taxon>Methylopilaceae</taxon>
        <taxon>Methylopila</taxon>
    </lineage>
</organism>
<dbReference type="Pfam" id="PF04715">
    <property type="entry name" value="Anth_synt_I_N"/>
    <property type="match status" value="1"/>
</dbReference>
<protein>
    <submittedName>
        <fullName evidence="2">Aminodeoxychorismate synthase, component I</fullName>
    </submittedName>
</protein>
<comment type="caution">
    <text evidence="2">The sequence shown here is derived from an EMBL/GenBank/DDBJ whole genome shotgun (WGS) entry which is preliminary data.</text>
</comment>
<dbReference type="EMBL" id="JBHTMX010000366">
    <property type="protein sequence ID" value="MFD1333841.1"/>
    <property type="molecule type" value="Genomic_DNA"/>
</dbReference>
<dbReference type="Proteomes" id="UP001597171">
    <property type="component" value="Unassembled WGS sequence"/>
</dbReference>
<dbReference type="Gene3D" id="3.60.120.10">
    <property type="entry name" value="Anthranilate synthase"/>
    <property type="match status" value="1"/>
</dbReference>
<dbReference type="SUPFAM" id="SSF56322">
    <property type="entry name" value="ADC synthase"/>
    <property type="match status" value="1"/>
</dbReference>
<feature type="domain" description="Anthranilate synthase component I N-terminal" evidence="1">
    <location>
        <begin position="9"/>
        <end position="141"/>
    </location>
</feature>
<dbReference type="InterPro" id="IPR005801">
    <property type="entry name" value="ADC_synthase"/>
</dbReference>
<feature type="non-terminal residue" evidence="2">
    <location>
        <position position="172"/>
    </location>
</feature>
<evidence type="ECO:0000259" key="1">
    <source>
        <dbReference type="Pfam" id="PF04715"/>
    </source>
</evidence>
<reference evidence="3" key="1">
    <citation type="journal article" date="2019" name="Int. J. Syst. Evol. Microbiol.">
        <title>The Global Catalogue of Microorganisms (GCM) 10K type strain sequencing project: providing services to taxonomists for standard genome sequencing and annotation.</title>
        <authorList>
            <consortium name="The Broad Institute Genomics Platform"/>
            <consortium name="The Broad Institute Genome Sequencing Center for Infectious Disease"/>
            <person name="Wu L."/>
            <person name="Ma J."/>
        </authorList>
    </citation>
    <scope>NUCLEOTIDE SEQUENCE [LARGE SCALE GENOMIC DNA]</scope>
    <source>
        <strain evidence="3">CCUG 61696</strain>
    </source>
</reference>